<comment type="caution">
    <text evidence="1">The sequence shown here is derived from an EMBL/GenBank/DDBJ whole genome shotgun (WGS) entry which is preliminary data.</text>
</comment>
<protein>
    <recommendedName>
        <fullName evidence="3">Peptidase M28</fullName>
    </recommendedName>
</protein>
<dbReference type="EMBL" id="JAWJBA010000535">
    <property type="protein sequence ID" value="MDV2687282.1"/>
    <property type="molecule type" value="Genomic_DNA"/>
</dbReference>
<evidence type="ECO:0000313" key="2">
    <source>
        <dbReference type="Proteomes" id="UP001287282"/>
    </source>
</evidence>
<name>A0ABU3XHB2_9BACI</name>
<reference evidence="1 2" key="1">
    <citation type="submission" date="2023-10" db="EMBL/GenBank/DDBJ databases">
        <title>Screening of Alkalihalobacillus lindianensis BZ-TG-R113 and Its Alleviation of Salt Stress on Rapeseed Growth.</title>
        <authorList>
            <person name="Zhao B."/>
            <person name="Guo T."/>
        </authorList>
    </citation>
    <scope>NUCLEOTIDE SEQUENCE [LARGE SCALE GENOMIC DNA]</scope>
    <source>
        <strain evidence="1 2">BZ-TG-R113</strain>
    </source>
</reference>
<dbReference type="Gene3D" id="3.40.630.10">
    <property type="entry name" value="Zn peptidases"/>
    <property type="match status" value="1"/>
</dbReference>
<proteinExistence type="predicted"/>
<dbReference type="SUPFAM" id="SSF53187">
    <property type="entry name" value="Zn-dependent exopeptidases"/>
    <property type="match status" value="1"/>
</dbReference>
<organism evidence="1 2">
    <name type="scientific">Alkalihalophilus lindianensis</name>
    <dbReference type="NCBI Taxonomy" id="1630542"/>
    <lineage>
        <taxon>Bacteria</taxon>
        <taxon>Bacillati</taxon>
        <taxon>Bacillota</taxon>
        <taxon>Bacilli</taxon>
        <taxon>Bacillales</taxon>
        <taxon>Bacillaceae</taxon>
        <taxon>Alkalihalophilus</taxon>
    </lineage>
</organism>
<evidence type="ECO:0000313" key="1">
    <source>
        <dbReference type="EMBL" id="MDV2687282.1"/>
    </source>
</evidence>
<dbReference type="Proteomes" id="UP001287282">
    <property type="component" value="Unassembled WGS sequence"/>
</dbReference>
<dbReference type="RefSeq" id="WP_317124253.1">
    <property type="nucleotide sequence ID" value="NZ_JAWJBA010000535.1"/>
</dbReference>
<feature type="non-terminal residue" evidence="1">
    <location>
        <position position="1"/>
    </location>
</feature>
<accession>A0ABU3XHB2</accession>
<evidence type="ECO:0008006" key="3">
    <source>
        <dbReference type="Google" id="ProtNLM"/>
    </source>
</evidence>
<sequence length="86" mass="9355">RHTLSETASDTRGIGAARRWVEREFQTISRDCGGCLEVVLPSDTVTAPRIPTPTEVVNVVAIQRGTTDPDRVIVISGHLDSRVTDV</sequence>
<feature type="non-terminal residue" evidence="1">
    <location>
        <position position="86"/>
    </location>
</feature>
<keyword evidence="2" id="KW-1185">Reference proteome</keyword>
<gene>
    <name evidence="1" type="ORF">RYX56_23325</name>
</gene>